<dbReference type="Proteomes" id="UP000176204">
    <property type="component" value="Chromosome I"/>
</dbReference>
<dbReference type="PROSITE" id="PS51186">
    <property type="entry name" value="GNAT"/>
    <property type="match status" value="1"/>
</dbReference>
<reference evidence="3" key="1">
    <citation type="submission" date="2016-09" db="EMBL/GenBank/DDBJ databases">
        <authorList>
            <person name="Koehorst J."/>
        </authorList>
    </citation>
    <scope>NUCLEOTIDE SEQUENCE [LARGE SCALE GENOMIC DNA]</scope>
</reference>
<dbReference type="SUPFAM" id="SSF55729">
    <property type="entry name" value="Acyl-CoA N-acyltransferases (Nat)"/>
    <property type="match status" value="1"/>
</dbReference>
<dbReference type="STRING" id="1679444.PYTT_1934"/>
<sequence length="160" mass="17782">MPMDVCCEIRSVEEGKLRFLPLLLLADPCERMVSRYLDAGEVFVMECGGEAVCVAVVVRGEDGECELKNLAVAEPWQGRGCGSRMVRFLLDRFAPVAKAMLVGTADSGVPFYERFGFEYAFRVPGFFTENYPEPVVEEDGRLCVDMLYCRKVFGSGVPVV</sequence>
<name>A0A1H6LZG2_9BACT</name>
<proteinExistence type="predicted"/>
<keyword evidence="2" id="KW-0808">Transferase</keyword>
<dbReference type="EMBL" id="LT629973">
    <property type="protein sequence ID" value="SEH94283.1"/>
    <property type="molecule type" value="Genomic_DNA"/>
</dbReference>
<keyword evidence="2" id="KW-0012">Acyltransferase</keyword>
<evidence type="ECO:0000259" key="1">
    <source>
        <dbReference type="PROSITE" id="PS51186"/>
    </source>
</evidence>
<organism evidence="2 3">
    <name type="scientific">Akkermansia glycaniphila</name>
    <dbReference type="NCBI Taxonomy" id="1679444"/>
    <lineage>
        <taxon>Bacteria</taxon>
        <taxon>Pseudomonadati</taxon>
        <taxon>Verrucomicrobiota</taxon>
        <taxon>Verrucomicrobiia</taxon>
        <taxon>Verrucomicrobiales</taxon>
        <taxon>Akkermansiaceae</taxon>
        <taxon>Akkermansia</taxon>
    </lineage>
</organism>
<evidence type="ECO:0000313" key="2">
    <source>
        <dbReference type="EMBL" id="SEH94283.1"/>
    </source>
</evidence>
<feature type="domain" description="N-acetyltransferase" evidence="1">
    <location>
        <begin position="7"/>
        <end position="134"/>
    </location>
</feature>
<dbReference type="InterPro" id="IPR000182">
    <property type="entry name" value="GNAT_dom"/>
</dbReference>
<dbReference type="GO" id="GO:0016747">
    <property type="term" value="F:acyltransferase activity, transferring groups other than amino-acyl groups"/>
    <property type="evidence" value="ECO:0007669"/>
    <property type="project" value="InterPro"/>
</dbReference>
<dbReference type="AlphaFoldDB" id="A0A1H6LZG2"/>
<keyword evidence="3" id="KW-1185">Reference proteome</keyword>
<dbReference type="Gene3D" id="3.40.630.30">
    <property type="match status" value="1"/>
</dbReference>
<dbReference type="InterPro" id="IPR016181">
    <property type="entry name" value="Acyl_CoA_acyltransferase"/>
</dbReference>
<dbReference type="Pfam" id="PF13508">
    <property type="entry name" value="Acetyltransf_7"/>
    <property type="match status" value="1"/>
</dbReference>
<protein>
    <submittedName>
        <fullName evidence="2">Acyl-coa n-acyltransferase</fullName>
    </submittedName>
</protein>
<accession>A0A1H6LZG2</accession>
<evidence type="ECO:0000313" key="3">
    <source>
        <dbReference type="Proteomes" id="UP000176204"/>
    </source>
</evidence>
<dbReference type="CDD" id="cd04301">
    <property type="entry name" value="NAT_SF"/>
    <property type="match status" value="1"/>
</dbReference>
<gene>
    <name evidence="2" type="ORF">PYTT_1934</name>
</gene>
<dbReference type="RefSeq" id="WP_197677897.1">
    <property type="nucleotide sequence ID" value="NZ_LT629973.1"/>
</dbReference>
<dbReference type="KEGG" id="agl:PYTT_1934"/>